<sequence length="133" mass="15356">MILPPRLTPGDIVQFVHLHLESAKPADKKSHKKDHLVYEVEGKQRPMLICEELSKERGERWFRAFYFTTKQYAKKTIPVGRLINSEQDNFIHTEPVRCPANLASIDNKGTSIIKQLDPIEFGSLLKILNFRKA</sequence>
<dbReference type="AlphaFoldDB" id="A0A5B9QDB4"/>
<proteinExistence type="predicted"/>
<organism evidence="1 2">
    <name type="scientific">Bythopirellula goksoeyrii</name>
    <dbReference type="NCBI Taxonomy" id="1400387"/>
    <lineage>
        <taxon>Bacteria</taxon>
        <taxon>Pseudomonadati</taxon>
        <taxon>Planctomycetota</taxon>
        <taxon>Planctomycetia</taxon>
        <taxon>Pirellulales</taxon>
        <taxon>Lacipirellulaceae</taxon>
        <taxon>Bythopirellula</taxon>
    </lineage>
</organism>
<accession>A0A5B9QDB4</accession>
<evidence type="ECO:0000313" key="2">
    <source>
        <dbReference type="Proteomes" id="UP000323917"/>
    </source>
</evidence>
<dbReference type="RefSeq" id="WP_148075182.1">
    <property type="nucleotide sequence ID" value="NZ_CP042913.1"/>
</dbReference>
<gene>
    <name evidence="1" type="ORF">Pr1d_42210</name>
</gene>
<dbReference type="KEGG" id="bgok:Pr1d_42210"/>
<dbReference type="EMBL" id="CP042913">
    <property type="protein sequence ID" value="QEG36884.1"/>
    <property type="molecule type" value="Genomic_DNA"/>
</dbReference>
<protein>
    <submittedName>
        <fullName evidence="1">Uncharacterized protein</fullName>
    </submittedName>
</protein>
<dbReference type="Proteomes" id="UP000323917">
    <property type="component" value="Chromosome"/>
</dbReference>
<evidence type="ECO:0000313" key="1">
    <source>
        <dbReference type="EMBL" id="QEG36884.1"/>
    </source>
</evidence>
<keyword evidence="2" id="KW-1185">Reference proteome</keyword>
<reference evidence="1 2" key="1">
    <citation type="submission" date="2019-08" db="EMBL/GenBank/DDBJ databases">
        <title>Deep-cultivation of Planctomycetes and their phenomic and genomic characterization uncovers novel biology.</title>
        <authorList>
            <person name="Wiegand S."/>
            <person name="Jogler M."/>
            <person name="Boedeker C."/>
            <person name="Pinto D."/>
            <person name="Vollmers J."/>
            <person name="Rivas-Marin E."/>
            <person name="Kohn T."/>
            <person name="Peeters S.H."/>
            <person name="Heuer A."/>
            <person name="Rast P."/>
            <person name="Oberbeckmann S."/>
            <person name="Bunk B."/>
            <person name="Jeske O."/>
            <person name="Meyerdierks A."/>
            <person name="Storesund J.E."/>
            <person name="Kallscheuer N."/>
            <person name="Luecker S."/>
            <person name="Lage O.M."/>
            <person name="Pohl T."/>
            <person name="Merkel B.J."/>
            <person name="Hornburger P."/>
            <person name="Mueller R.-W."/>
            <person name="Bruemmer F."/>
            <person name="Labrenz M."/>
            <person name="Spormann A.M."/>
            <person name="Op den Camp H."/>
            <person name="Overmann J."/>
            <person name="Amann R."/>
            <person name="Jetten M.S.M."/>
            <person name="Mascher T."/>
            <person name="Medema M.H."/>
            <person name="Devos D.P."/>
            <person name="Kaster A.-K."/>
            <person name="Ovreas L."/>
            <person name="Rohde M."/>
            <person name="Galperin M.Y."/>
            <person name="Jogler C."/>
        </authorList>
    </citation>
    <scope>NUCLEOTIDE SEQUENCE [LARGE SCALE GENOMIC DNA]</scope>
    <source>
        <strain evidence="1 2">Pr1d</strain>
    </source>
</reference>
<name>A0A5B9QDB4_9BACT</name>